<reference evidence="1 2" key="1">
    <citation type="journal article" date="2011" name="J. Bacteriol.">
        <title>Genome sequence of the verrucomicrobium Opitutus terrae PB90-1, an abundant inhabitant of rice paddy soil ecosystems.</title>
        <authorList>
            <person name="van Passel M.W."/>
            <person name="Kant R."/>
            <person name="Palva A."/>
            <person name="Copeland A."/>
            <person name="Lucas S."/>
            <person name="Lapidus A."/>
            <person name="Glavina del Rio T."/>
            <person name="Pitluck S."/>
            <person name="Goltsman E."/>
            <person name="Clum A."/>
            <person name="Sun H."/>
            <person name="Schmutz J."/>
            <person name="Larimer F.W."/>
            <person name="Land M.L."/>
            <person name="Hauser L."/>
            <person name="Kyrpides N."/>
            <person name="Mikhailova N."/>
            <person name="Richardson P.P."/>
            <person name="Janssen P.H."/>
            <person name="de Vos W.M."/>
            <person name="Smidt H."/>
        </authorList>
    </citation>
    <scope>NUCLEOTIDE SEQUENCE [LARGE SCALE GENOMIC DNA]</scope>
    <source>
        <strain evidence="2">DSM 11246 / JCM 15787 / PB90-1</strain>
    </source>
</reference>
<evidence type="ECO:0000313" key="2">
    <source>
        <dbReference type="Proteomes" id="UP000007013"/>
    </source>
</evidence>
<gene>
    <name evidence="1" type="ordered locus">Oter_3391</name>
</gene>
<organism evidence="1 2">
    <name type="scientific">Opitutus terrae (strain DSM 11246 / JCM 15787 / PB90-1)</name>
    <dbReference type="NCBI Taxonomy" id="452637"/>
    <lineage>
        <taxon>Bacteria</taxon>
        <taxon>Pseudomonadati</taxon>
        <taxon>Verrucomicrobiota</taxon>
        <taxon>Opitutia</taxon>
        <taxon>Opitutales</taxon>
        <taxon>Opitutaceae</taxon>
        <taxon>Opitutus</taxon>
    </lineage>
</organism>
<dbReference type="STRING" id="452637.Oter_3391"/>
<dbReference type="Proteomes" id="UP000007013">
    <property type="component" value="Chromosome"/>
</dbReference>
<protein>
    <submittedName>
        <fullName evidence="1">Uncharacterized protein</fullName>
    </submittedName>
</protein>
<sequence length="89" mass="9356">MSLDDLRKLADWHADQASACEFLAENHERCGNQATGACMRELGQWHASTAIHVRELADAFAQLFTAISPVTPATGTAPSTGTLDASAGA</sequence>
<dbReference type="HOGENOM" id="CLU_2451741_0_0_0"/>
<evidence type="ECO:0000313" key="1">
    <source>
        <dbReference type="EMBL" id="ACB76668.1"/>
    </source>
</evidence>
<dbReference type="KEGG" id="ote:Oter_3391"/>
<dbReference type="AlphaFoldDB" id="B1ZUA6"/>
<dbReference type="EMBL" id="CP001032">
    <property type="protein sequence ID" value="ACB76668.1"/>
    <property type="molecule type" value="Genomic_DNA"/>
</dbReference>
<dbReference type="RefSeq" id="WP_012376197.1">
    <property type="nucleotide sequence ID" value="NC_010571.1"/>
</dbReference>
<accession>B1ZUA6</accession>
<keyword evidence="2" id="KW-1185">Reference proteome</keyword>
<name>B1ZUA6_OPITP</name>
<proteinExistence type="predicted"/>